<dbReference type="Proteomes" id="UP000695022">
    <property type="component" value="Unplaced"/>
</dbReference>
<gene>
    <name evidence="2" type="primary">LOC106813825</name>
</gene>
<dbReference type="GeneID" id="106813825"/>
<dbReference type="Gene3D" id="3.30.70.270">
    <property type="match status" value="2"/>
</dbReference>
<dbReference type="PANTHER" id="PTHR37984">
    <property type="entry name" value="PROTEIN CBG26694"/>
    <property type="match status" value="1"/>
</dbReference>
<reference evidence="2" key="1">
    <citation type="submission" date="2025-08" db="UniProtKB">
        <authorList>
            <consortium name="RefSeq"/>
        </authorList>
    </citation>
    <scope>IDENTIFICATION</scope>
</reference>
<sequence length="225" mass="25860">MHHYAGAKDFSKLDAKAGYWSVQLDTESQLLTTFQSPFGSDKGVHPDHGKINDLQAMPAPTGKKELQEFLGFVTYLSPFIANLADKSSPLRGLLKEDVPFQWEDHDQQCFDKLKEVRFHTYLYGRRFKVLTEPKPLVMILQKPPRSAPPRLQQIRLKLQDYQLDIEYRPGREMTLPDTLSRLPNAENDELDVRVDLVRFSTDRIQALQNATATRSSEDVPRPYST</sequence>
<dbReference type="PANTHER" id="PTHR37984:SF7">
    <property type="entry name" value="INTEGRASE CATALYTIC DOMAIN-CONTAINING PROTEIN"/>
    <property type="match status" value="1"/>
</dbReference>
<dbReference type="InterPro" id="IPR050951">
    <property type="entry name" value="Retrovirus_Pol_polyprotein"/>
</dbReference>
<proteinExistence type="predicted"/>
<dbReference type="InterPro" id="IPR043502">
    <property type="entry name" value="DNA/RNA_pol_sf"/>
</dbReference>
<accession>A0ABM1EMX0</accession>
<dbReference type="InterPro" id="IPR043128">
    <property type="entry name" value="Rev_trsase/Diguanyl_cyclase"/>
</dbReference>
<protein>
    <submittedName>
        <fullName evidence="2">Uncharacterized protein LOC106813825</fullName>
    </submittedName>
</protein>
<dbReference type="RefSeq" id="XP_014673541.1">
    <property type="nucleotide sequence ID" value="XM_014818055.1"/>
</dbReference>
<dbReference type="Gene3D" id="3.10.10.10">
    <property type="entry name" value="HIV Type 1 Reverse Transcriptase, subunit A, domain 1"/>
    <property type="match status" value="1"/>
</dbReference>
<keyword evidence="1" id="KW-1185">Reference proteome</keyword>
<dbReference type="SUPFAM" id="SSF56672">
    <property type="entry name" value="DNA/RNA polymerases"/>
    <property type="match status" value="1"/>
</dbReference>
<evidence type="ECO:0000313" key="2">
    <source>
        <dbReference type="RefSeq" id="XP_014673541.1"/>
    </source>
</evidence>
<organism evidence="1 2">
    <name type="scientific">Priapulus caudatus</name>
    <name type="common">Priapulid worm</name>
    <dbReference type="NCBI Taxonomy" id="37621"/>
    <lineage>
        <taxon>Eukaryota</taxon>
        <taxon>Metazoa</taxon>
        <taxon>Ecdysozoa</taxon>
        <taxon>Scalidophora</taxon>
        <taxon>Priapulida</taxon>
        <taxon>Priapulimorpha</taxon>
        <taxon>Priapulimorphida</taxon>
        <taxon>Priapulidae</taxon>
        <taxon>Priapulus</taxon>
    </lineage>
</organism>
<name>A0ABM1EMX0_PRICU</name>
<evidence type="ECO:0000313" key="1">
    <source>
        <dbReference type="Proteomes" id="UP000695022"/>
    </source>
</evidence>